<organism evidence="1 2">
    <name type="scientific">Segatella oris</name>
    <dbReference type="NCBI Taxonomy" id="28135"/>
    <lineage>
        <taxon>Bacteria</taxon>
        <taxon>Pseudomonadati</taxon>
        <taxon>Bacteroidota</taxon>
        <taxon>Bacteroidia</taxon>
        <taxon>Bacteroidales</taxon>
        <taxon>Prevotellaceae</taxon>
        <taxon>Segatella</taxon>
    </lineage>
</organism>
<protein>
    <submittedName>
        <fullName evidence="1">Putative metal-binding protein</fullName>
    </submittedName>
</protein>
<reference evidence="1 2" key="1">
    <citation type="submission" date="2018-12" db="EMBL/GenBank/DDBJ databases">
        <authorList>
            <consortium name="Pathogen Informatics"/>
        </authorList>
    </citation>
    <scope>NUCLEOTIDE SEQUENCE [LARGE SCALE GENOMIC DNA]</scope>
    <source>
        <strain evidence="1 2">NCTC13071</strain>
    </source>
</reference>
<name>A0A448L3Y7_9BACT</name>
<dbReference type="AlphaFoldDB" id="A0A448L3Y7"/>
<sequence>MTHGHEILHMMEGKSFASKQALVDAIIERFGAAERFCTCSVEGLDAAEIVDFLDDRGKFMETPDGGFTVNLGMMCNH</sequence>
<evidence type="ECO:0000313" key="2">
    <source>
        <dbReference type="Proteomes" id="UP000274578"/>
    </source>
</evidence>
<dbReference type="NCBIfam" id="TIGR03853">
    <property type="entry name" value="matur_matur"/>
    <property type="match status" value="1"/>
</dbReference>
<dbReference type="Pfam" id="PF10678">
    <property type="entry name" value="DUF2492"/>
    <property type="match status" value="1"/>
</dbReference>
<dbReference type="Proteomes" id="UP000274578">
    <property type="component" value="Chromosome 1"/>
</dbReference>
<dbReference type="EMBL" id="LR134384">
    <property type="protein sequence ID" value="VEH14676.1"/>
    <property type="molecule type" value="Genomic_DNA"/>
</dbReference>
<evidence type="ECO:0000313" key="1">
    <source>
        <dbReference type="EMBL" id="VEH14676.1"/>
    </source>
</evidence>
<gene>
    <name evidence="1" type="ORF">NCTC13071_00656</name>
</gene>
<dbReference type="RefSeq" id="WP_004378235.1">
    <property type="nucleotide sequence ID" value="NZ_CAUQRS010000013.1"/>
</dbReference>
<dbReference type="GeneID" id="85011551"/>
<proteinExistence type="predicted"/>
<accession>A0A448L3Y7</accession>
<dbReference type="KEGG" id="poc:NCTC13071_00656"/>
<dbReference type="InterPro" id="IPR019620">
    <property type="entry name" value="Metal-bd_prot_put"/>
</dbReference>